<dbReference type="GO" id="GO:0005507">
    <property type="term" value="F:copper ion binding"/>
    <property type="evidence" value="ECO:0007669"/>
    <property type="project" value="InterPro"/>
</dbReference>
<dbReference type="InterPro" id="IPR011707">
    <property type="entry name" value="Cu-oxidase-like_N"/>
</dbReference>
<evidence type="ECO:0000259" key="6">
    <source>
        <dbReference type="Pfam" id="PF07732"/>
    </source>
</evidence>
<dbReference type="GeneID" id="60421149"/>
<feature type="domain" description="Plastocyanin-like" evidence="6">
    <location>
        <begin position="175"/>
        <end position="276"/>
    </location>
</feature>
<dbReference type="EC" id="1.7.2.1" evidence="7"/>
<dbReference type="RefSeq" id="WP_231100283.1">
    <property type="nucleotide sequence ID" value="NZ_CP012850.1"/>
</dbReference>
<dbReference type="AlphaFoldDB" id="A0A654LUY8"/>
<dbReference type="Gene3D" id="2.60.40.420">
    <property type="entry name" value="Cupredoxins - blue copper proteins"/>
    <property type="match status" value="2"/>
</dbReference>
<feature type="transmembrane region" description="Helical" evidence="4">
    <location>
        <begin position="12"/>
        <end position="34"/>
    </location>
</feature>
<dbReference type="SUPFAM" id="SSF49503">
    <property type="entry name" value="Cupredoxins"/>
    <property type="match status" value="2"/>
</dbReference>
<evidence type="ECO:0000256" key="4">
    <source>
        <dbReference type="SAM" id="Phobius"/>
    </source>
</evidence>
<reference evidence="8" key="1">
    <citation type="submission" date="2015-10" db="EMBL/GenBank/DDBJ databases">
        <title>Niche specialization of a soil ammonia-oxidizing archaeon, Candidatus Nitrosocosmicus oleophilus.</title>
        <authorList>
            <person name="Jung M.-Y."/>
            <person name="Rhee S.-K."/>
        </authorList>
    </citation>
    <scope>NUCLEOTIDE SEQUENCE [LARGE SCALE GENOMIC DNA]</scope>
    <source>
        <strain evidence="8">MY3</strain>
    </source>
</reference>
<keyword evidence="4" id="KW-0472">Membrane</keyword>
<dbReference type="Pfam" id="PF07731">
    <property type="entry name" value="Cu-oxidase_2"/>
    <property type="match status" value="1"/>
</dbReference>
<evidence type="ECO:0000256" key="3">
    <source>
        <dbReference type="ARBA" id="ARBA00023008"/>
    </source>
</evidence>
<dbReference type="Pfam" id="PF07732">
    <property type="entry name" value="Cu-oxidase_3"/>
    <property type="match status" value="1"/>
</dbReference>
<evidence type="ECO:0000313" key="7">
    <source>
        <dbReference type="EMBL" id="ALI35238.1"/>
    </source>
</evidence>
<name>A0A654LUY8_9ARCH</name>
<keyword evidence="4" id="KW-0812">Transmembrane</keyword>
<dbReference type="PANTHER" id="PTHR11709:SF394">
    <property type="entry name" value="FI03373P-RELATED"/>
    <property type="match status" value="1"/>
</dbReference>
<evidence type="ECO:0000256" key="2">
    <source>
        <dbReference type="ARBA" id="ARBA00023002"/>
    </source>
</evidence>
<accession>A0A654LUY8</accession>
<evidence type="ECO:0000259" key="5">
    <source>
        <dbReference type="Pfam" id="PF07731"/>
    </source>
</evidence>
<dbReference type="CDD" id="cd11024">
    <property type="entry name" value="CuRO_1_2DMCO_NIR_like"/>
    <property type="match status" value="1"/>
</dbReference>
<dbReference type="EMBL" id="CP012850">
    <property type="protein sequence ID" value="ALI35238.1"/>
    <property type="molecule type" value="Genomic_DNA"/>
</dbReference>
<evidence type="ECO:0000256" key="1">
    <source>
        <dbReference type="ARBA" id="ARBA00022723"/>
    </source>
</evidence>
<proteinExistence type="predicted"/>
<dbReference type="InterPro" id="IPR008972">
    <property type="entry name" value="Cupredoxin"/>
</dbReference>
<feature type="domain" description="Plastocyanin-like" evidence="5">
    <location>
        <begin position="320"/>
        <end position="432"/>
    </location>
</feature>
<keyword evidence="8" id="KW-1185">Reference proteome</keyword>
<keyword evidence="1" id="KW-0479">Metal-binding</keyword>
<keyword evidence="3" id="KW-0186">Copper</keyword>
<dbReference type="PANTHER" id="PTHR11709">
    <property type="entry name" value="MULTI-COPPER OXIDASE"/>
    <property type="match status" value="1"/>
</dbReference>
<dbReference type="GO" id="GO:0050421">
    <property type="term" value="F:nitrite reductase (NO-forming) activity"/>
    <property type="evidence" value="ECO:0007669"/>
    <property type="project" value="UniProtKB-EC"/>
</dbReference>
<evidence type="ECO:0000313" key="8">
    <source>
        <dbReference type="Proteomes" id="UP000058925"/>
    </source>
</evidence>
<gene>
    <name evidence="7" type="primary">aniA_2</name>
    <name evidence="7" type="ORF">NMY3_01033</name>
</gene>
<dbReference type="InterPro" id="IPR011706">
    <property type="entry name" value="Cu-oxidase_C"/>
</dbReference>
<organism evidence="7 8">
    <name type="scientific">Candidatus Nitrosocosmicus oleophilus</name>
    <dbReference type="NCBI Taxonomy" id="1353260"/>
    <lineage>
        <taxon>Archaea</taxon>
        <taxon>Nitrososphaerota</taxon>
        <taxon>Nitrososphaeria</taxon>
        <taxon>Nitrososphaerales</taxon>
        <taxon>Nitrososphaeraceae</taxon>
        <taxon>Candidatus Nitrosocosmicus</taxon>
    </lineage>
</organism>
<keyword evidence="4" id="KW-1133">Transmembrane helix</keyword>
<keyword evidence="2 7" id="KW-0560">Oxidoreductase</keyword>
<protein>
    <submittedName>
        <fullName evidence="7">Copper-containing nitrite reductase</fullName>
        <ecNumber evidence="7">1.7.2.1</ecNumber>
    </submittedName>
</protein>
<dbReference type="InterPro" id="IPR045087">
    <property type="entry name" value="Cu-oxidase_fam"/>
</dbReference>
<dbReference type="KEGG" id="taa:NMY3_01033"/>
<sequence>MQTPNFLTIHLVSLLVAFIAVYFLSFSFSVYPIMATDNNNNSLTTFQGLIHENSQINSTPNSLLDLGSQNSSVNNSSLVTSNNTSKNLISTEEYDKIKNCSPDTDKKPSSIEYLTFFNCGHIKSTSSSLTAYDNDDDNNNNNNNSRTNQTVREFTLIIEENQSIPIASNGLTFLDAWTFNGTIPGPTMRVTEGDLVKINVINSKENNHTHSLHLHSIHPSEMDGIDGPGGFIKPGQNFTYSFTAQPYGVYPYHCHSTPIDQHINKGLYGAFIIDPKVPRQNMTEMVMLMNGYDLDYEKEGIGPSRIPTPQEFEEDYMPQAFEHGNEVYAVNGKAFDYVENPIPIHMNSDYRIYLINMLEFDQVNSFHLHGNMYKYYPSGTSKEPSFENDIVTLGQGDRGILEFKYLYPGKYMFHSHINEFSDLGWMGLFNVME</sequence>
<dbReference type="Proteomes" id="UP000058925">
    <property type="component" value="Chromosome"/>
</dbReference>